<protein>
    <recommendedName>
        <fullName evidence="4">Leucine-rich melanocyte differentiation-associated protein-like</fullName>
    </recommendedName>
</protein>
<keyword evidence="3" id="KW-1185">Reference proteome</keyword>
<dbReference type="PANTHER" id="PTHR46282:SF1">
    <property type="entry name" value="LEUCINE-RICH REPEAT-CONTAINING PROTEIN 72-LIKE"/>
    <property type="match status" value="1"/>
</dbReference>
<dbReference type="PROSITE" id="PS51450">
    <property type="entry name" value="LRR"/>
    <property type="match status" value="1"/>
</dbReference>
<dbReference type="Pfam" id="PF14580">
    <property type="entry name" value="LRR_9"/>
    <property type="match status" value="1"/>
</dbReference>
<evidence type="ECO:0000313" key="3">
    <source>
        <dbReference type="Proteomes" id="UP001231518"/>
    </source>
</evidence>
<accession>A0AAD8DSX4</accession>
<dbReference type="Proteomes" id="UP001231518">
    <property type="component" value="Chromosome 8"/>
</dbReference>
<organism evidence="2 3">
    <name type="scientific">Mythimna separata</name>
    <name type="common">Oriental armyworm</name>
    <name type="synonym">Pseudaletia separata</name>
    <dbReference type="NCBI Taxonomy" id="271217"/>
    <lineage>
        <taxon>Eukaryota</taxon>
        <taxon>Metazoa</taxon>
        <taxon>Ecdysozoa</taxon>
        <taxon>Arthropoda</taxon>
        <taxon>Hexapoda</taxon>
        <taxon>Insecta</taxon>
        <taxon>Pterygota</taxon>
        <taxon>Neoptera</taxon>
        <taxon>Endopterygota</taxon>
        <taxon>Lepidoptera</taxon>
        <taxon>Glossata</taxon>
        <taxon>Ditrysia</taxon>
        <taxon>Noctuoidea</taxon>
        <taxon>Noctuidae</taxon>
        <taxon>Noctuinae</taxon>
        <taxon>Hadenini</taxon>
        <taxon>Mythimna</taxon>
    </lineage>
</organism>
<dbReference type="EMBL" id="JARGEI010000015">
    <property type="protein sequence ID" value="KAJ8718863.1"/>
    <property type="molecule type" value="Genomic_DNA"/>
</dbReference>
<evidence type="ECO:0008006" key="4">
    <source>
        <dbReference type="Google" id="ProtNLM"/>
    </source>
</evidence>
<dbReference type="PANTHER" id="PTHR46282">
    <property type="entry name" value="LEUCINE-RICH MELANOCYTE DIFFERENTIATION-ASSOCIATED PROTEIN"/>
    <property type="match status" value="1"/>
</dbReference>
<evidence type="ECO:0000256" key="1">
    <source>
        <dbReference type="SAM" id="MobiDB-lite"/>
    </source>
</evidence>
<dbReference type="InterPro" id="IPR032675">
    <property type="entry name" value="LRR_dom_sf"/>
</dbReference>
<feature type="region of interest" description="Disordered" evidence="1">
    <location>
        <begin position="1"/>
        <end position="20"/>
    </location>
</feature>
<dbReference type="SUPFAM" id="SSF52058">
    <property type="entry name" value="L domain-like"/>
    <property type="match status" value="1"/>
</dbReference>
<dbReference type="InterPro" id="IPR043313">
    <property type="entry name" value="LRMDA"/>
</dbReference>
<dbReference type="AlphaFoldDB" id="A0AAD8DSX4"/>
<comment type="caution">
    <text evidence="2">The sequence shown here is derived from an EMBL/GenBank/DDBJ whole genome shotgun (WGS) entry which is preliminary data.</text>
</comment>
<dbReference type="InterPro" id="IPR001611">
    <property type="entry name" value="Leu-rich_rpt"/>
</dbReference>
<gene>
    <name evidence="2" type="ORF">PYW07_016419</name>
</gene>
<dbReference type="Gene3D" id="3.80.10.10">
    <property type="entry name" value="Ribonuclease Inhibitor"/>
    <property type="match status" value="1"/>
</dbReference>
<proteinExistence type="predicted"/>
<sequence>MDDDQSYIHSYPSVQPPPDEGVISVDVSRDVLVDSMTDMSETPIPPDIIASVDVTNENEEENGKLTLAYERLYEIPKTIVERFSDHIKYLDISHNKITNLDALVYFKSLTSLIADDNPITENCCLPPLPKLELLWLNRCKVASLYPWVGKLKESCPNLQYLSLMGNPAAPSYFNGGTFYEYLQYRLFVISQFPSLNHLDDRKVTEDQRLEAQRLYKRPFFERIAKPVGLSQIVNSSATWNSFQNKITTFLGKDKPSNRNLLI</sequence>
<name>A0AAD8DSX4_MYTSE</name>
<evidence type="ECO:0000313" key="2">
    <source>
        <dbReference type="EMBL" id="KAJ8718863.1"/>
    </source>
</evidence>
<reference evidence="2" key="1">
    <citation type="submission" date="2023-03" db="EMBL/GenBank/DDBJ databases">
        <title>Chromosome-level genomes of two armyworms, Mythimna separata and Mythimna loreyi, provide insights into the biosynthesis and reception of sex pheromones.</title>
        <authorList>
            <person name="Zhao H."/>
        </authorList>
    </citation>
    <scope>NUCLEOTIDE SEQUENCE</scope>
    <source>
        <strain evidence="2">BeijingLab</strain>
        <tissue evidence="2">Pupa</tissue>
    </source>
</reference>